<dbReference type="InterPro" id="IPR003770">
    <property type="entry name" value="MLTG-like"/>
</dbReference>
<evidence type="ECO:0000256" key="3">
    <source>
        <dbReference type="ARBA" id="ARBA00022989"/>
    </source>
</evidence>
<dbReference type="PANTHER" id="PTHR30518">
    <property type="entry name" value="ENDOLYTIC MUREIN TRANSGLYCOSYLASE"/>
    <property type="match status" value="1"/>
</dbReference>
<dbReference type="GO" id="GO:0008932">
    <property type="term" value="F:lytic endotransglycosylase activity"/>
    <property type="evidence" value="ECO:0007669"/>
    <property type="project" value="UniProtKB-UniRule"/>
</dbReference>
<evidence type="ECO:0000256" key="2">
    <source>
        <dbReference type="ARBA" id="ARBA00022692"/>
    </source>
</evidence>
<comment type="caution">
    <text evidence="9">The sequence shown here is derived from an EMBL/GenBank/DDBJ whole genome shotgun (WGS) entry which is preliminary data.</text>
</comment>
<keyword evidence="2 7" id="KW-0812">Transmembrane</keyword>
<evidence type="ECO:0000256" key="1">
    <source>
        <dbReference type="ARBA" id="ARBA00022475"/>
    </source>
</evidence>
<dbReference type="Gene3D" id="3.30.1490.480">
    <property type="entry name" value="Endolytic murein transglycosylase"/>
    <property type="match status" value="1"/>
</dbReference>
<dbReference type="NCBIfam" id="TIGR00247">
    <property type="entry name" value="endolytic transglycosylase MltG"/>
    <property type="match status" value="1"/>
</dbReference>
<dbReference type="EMBL" id="AGUD01000053">
    <property type="protein sequence ID" value="EHN11955.1"/>
    <property type="molecule type" value="Genomic_DNA"/>
</dbReference>
<comment type="function">
    <text evidence="7">Functions as a peptidoglycan terminase that cleaves nascent peptidoglycan strands endolytically to terminate their elongation.</text>
</comment>
<evidence type="ECO:0000256" key="4">
    <source>
        <dbReference type="ARBA" id="ARBA00023136"/>
    </source>
</evidence>
<keyword evidence="6 7" id="KW-0961">Cell wall biogenesis/degradation</keyword>
<organism evidence="9 10">
    <name type="scientific">Patulibacter medicamentivorans</name>
    <dbReference type="NCBI Taxonomy" id="1097667"/>
    <lineage>
        <taxon>Bacteria</taxon>
        <taxon>Bacillati</taxon>
        <taxon>Actinomycetota</taxon>
        <taxon>Thermoleophilia</taxon>
        <taxon>Solirubrobacterales</taxon>
        <taxon>Patulibacteraceae</taxon>
        <taxon>Patulibacter</taxon>
    </lineage>
</organism>
<protein>
    <recommendedName>
        <fullName evidence="7">Endolytic murein transglycosylase</fullName>
        <ecNumber evidence="7">4.2.2.29</ecNumber>
    </recommendedName>
    <alternativeName>
        <fullName evidence="7">Peptidoglycan lytic transglycosylase</fullName>
    </alternativeName>
    <alternativeName>
        <fullName evidence="7">Peptidoglycan polymerization terminase</fullName>
    </alternativeName>
</protein>
<dbReference type="EC" id="4.2.2.29" evidence="7"/>
<evidence type="ECO:0000256" key="6">
    <source>
        <dbReference type="ARBA" id="ARBA00023316"/>
    </source>
</evidence>
<feature type="site" description="Important for catalytic activity" evidence="7">
    <location>
        <position position="207"/>
    </location>
</feature>
<dbReference type="GO" id="GO:0071555">
    <property type="term" value="P:cell wall organization"/>
    <property type="evidence" value="ECO:0007669"/>
    <property type="project" value="UniProtKB-KW"/>
</dbReference>
<reference evidence="9 10" key="1">
    <citation type="journal article" date="2013" name="Biodegradation">
        <title>Quantitative proteomic analysis of ibuprofen-degrading Patulibacter sp. strain I11.</title>
        <authorList>
            <person name="Almeida B."/>
            <person name="Kjeldal H."/>
            <person name="Lolas I."/>
            <person name="Knudsen A.D."/>
            <person name="Carvalho G."/>
            <person name="Nielsen K.L."/>
            <person name="Barreto Crespo M.T."/>
            <person name="Stensballe A."/>
            <person name="Nielsen J.L."/>
        </authorList>
    </citation>
    <scope>NUCLEOTIDE SEQUENCE [LARGE SCALE GENOMIC DNA]</scope>
    <source>
        <strain evidence="9 10">I11</strain>
    </source>
</reference>
<name>H0E2Y6_9ACTN</name>
<dbReference type="PANTHER" id="PTHR30518:SF2">
    <property type="entry name" value="ENDOLYTIC MUREIN TRANSGLYCOSYLASE"/>
    <property type="match status" value="1"/>
</dbReference>
<dbReference type="HAMAP" id="MF_02065">
    <property type="entry name" value="MltG"/>
    <property type="match status" value="1"/>
</dbReference>
<comment type="similarity">
    <text evidence="7">Belongs to the transglycosylase MltG family.</text>
</comment>
<evidence type="ECO:0000313" key="9">
    <source>
        <dbReference type="EMBL" id="EHN11955.1"/>
    </source>
</evidence>
<sequence length="340" mass="37195">MIALLLVAAYVVFEPFKGDGSGRVAVVIPPGSSVDDIGKLLEKKGVISHAAVFSLRARISGAGGALRAGTVEMKHDMSYGAAIDALQKDPLPPPVIRVSIPEGLSRRETAAVVRKAGIRGDYLSASARSRDFDPRRYGQPRRIKGLEGFLFPATYELQRGTATASSLVAEQVASFRKQIGSVSMRRARKAKLTRYDVLIIASMIEREVRVPAERRLVAAVIYNRLRTDMFLGIDATIRYAERNWSRPLRQSELDRPGPYNTRRTKGLPPTPIGNPGLASIQAAANPARSNAVYYVVRPCGNGRHNFSATAEGFARDQAYYEQERKRVGGDPADATGCKRR</sequence>
<dbReference type="Proteomes" id="UP000005143">
    <property type="component" value="Unassembled WGS sequence"/>
</dbReference>
<keyword evidence="3 7" id="KW-1133">Transmembrane helix</keyword>
<evidence type="ECO:0000256" key="8">
    <source>
        <dbReference type="SAM" id="MobiDB-lite"/>
    </source>
</evidence>
<dbReference type="GO" id="GO:0005886">
    <property type="term" value="C:plasma membrane"/>
    <property type="evidence" value="ECO:0007669"/>
    <property type="project" value="UniProtKB-UniRule"/>
</dbReference>
<dbReference type="AlphaFoldDB" id="H0E2Y6"/>
<dbReference type="Pfam" id="PF02618">
    <property type="entry name" value="YceG"/>
    <property type="match status" value="1"/>
</dbReference>
<keyword evidence="10" id="KW-1185">Reference proteome</keyword>
<evidence type="ECO:0000256" key="7">
    <source>
        <dbReference type="HAMAP-Rule" id="MF_02065"/>
    </source>
</evidence>
<evidence type="ECO:0000313" key="10">
    <source>
        <dbReference type="Proteomes" id="UP000005143"/>
    </source>
</evidence>
<keyword evidence="1 7" id="KW-1003">Cell membrane</keyword>
<comment type="catalytic activity">
    <reaction evidence="7">
        <text>a peptidoglycan chain = a peptidoglycan chain with N-acetyl-1,6-anhydromuramyl-[peptide] at the reducing end + a peptidoglycan chain with N-acetylglucosamine at the non-reducing end.</text>
        <dbReference type="EC" id="4.2.2.29"/>
    </reaction>
</comment>
<keyword evidence="5 7" id="KW-0456">Lyase</keyword>
<accession>H0E2Y6</accession>
<proteinExistence type="inferred from homology"/>
<feature type="region of interest" description="Disordered" evidence="8">
    <location>
        <begin position="250"/>
        <end position="272"/>
    </location>
</feature>
<dbReference type="GO" id="GO:0009252">
    <property type="term" value="P:peptidoglycan biosynthetic process"/>
    <property type="evidence" value="ECO:0007669"/>
    <property type="project" value="UniProtKB-UniRule"/>
</dbReference>
<keyword evidence="4 7" id="KW-0472">Membrane</keyword>
<dbReference type="PATRIC" id="fig|1097667.3.peg.1137"/>
<gene>
    <name evidence="7" type="primary">mltG</name>
    <name evidence="9" type="ORF">PAI11_11390</name>
</gene>
<evidence type="ECO:0000256" key="5">
    <source>
        <dbReference type="ARBA" id="ARBA00023239"/>
    </source>
</evidence>